<keyword evidence="1" id="KW-0812">Transmembrane</keyword>
<evidence type="ECO:0000256" key="1">
    <source>
        <dbReference type="SAM" id="Phobius"/>
    </source>
</evidence>
<comment type="caution">
    <text evidence="2">The sequence shown here is derived from an EMBL/GenBank/DDBJ whole genome shotgun (WGS) entry which is preliminary data.</text>
</comment>
<protein>
    <submittedName>
        <fullName evidence="2">Uncharacterized protein</fullName>
    </submittedName>
</protein>
<proteinExistence type="predicted"/>
<reference evidence="2 3" key="1">
    <citation type="submission" date="2019-04" db="EMBL/GenBank/DDBJ databases">
        <title>Genomic characterization of Staphylococcus petrasii strains.</title>
        <authorList>
            <person name="Vrbovska V."/>
            <person name="Kovarovic V."/>
            <person name="Maslanova I."/>
            <person name="Indrakova A."/>
            <person name="Petras P."/>
            <person name="Sedo O."/>
            <person name="Svec P."/>
            <person name="Fisarova L."/>
            <person name="Sedlacek I."/>
            <person name="Doskar J."/>
            <person name="Pantucek R."/>
        </authorList>
    </citation>
    <scope>NUCLEOTIDE SEQUENCE [LARGE SCALE GENOMIC DNA]</scope>
    <source>
        <strain evidence="2 3">CCM 8421</strain>
    </source>
</reference>
<dbReference type="RefSeq" id="WP_103328412.1">
    <property type="nucleotide sequence ID" value="NZ_PPRD01000008.1"/>
</dbReference>
<feature type="transmembrane region" description="Helical" evidence="1">
    <location>
        <begin position="54"/>
        <end position="73"/>
    </location>
</feature>
<feature type="transmembrane region" description="Helical" evidence="1">
    <location>
        <begin position="79"/>
        <end position="99"/>
    </location>
</feature>
<feature type="transmembrane region" description="Helical" evidence="1">
    <location>
        <begin position="6"/>
        <end position="33"/>
    </location>
</feature>
<keyword evidence="1" id="KW-1133">Transmembrane helix</keyword>
<keyword evidence="1" id="KW-0472">Membrane</keyword>
<evidence type="ECO:0000313" key="3">
    <source>
        <dbReference type="Proteomes" id="UP000298482"/>
    </source>
</evidence>
<accession>A0ABY2KJ10</accession>
<gene>
    <name evidence="2" type="ORF">E2556_00925</name>
</gene>
<organism evidence="2 3">
    <name type="scientific">Staphylococcus croceilyticus</name>
    <dbReference type="NCBI Taxonomy" id="319942"/>
    <lineage>
        <taxon>Bacteria</taxon>
        <taxon>Bacillati</taxon>
        <taxon>Bacillota</taxon>
        <taxon>Bacilli</taxon>
        <taxon>Bacillales</taxon>
        <taxon>Staphylococcaceae</taxon>
        <taxon>Staphylococcus</taxon>
    </lineage>
</organism>
<name>A0ABY2KJ10_9STAP</name>
<sequence length="108" mass="12596">MDGIIAFLQMLVVVSYSIFLLAVFMYCMWKCVFFVNDLIRSLLGNRLRQDDPEGMSFFILFVAIFLGSLLFIIPFYIVVMLIGNFFQIPLVIIGIYIIVKKLKQQRKI</sequence>
<evidence type="ECO:0000313" key="2">
    <source>
        <dbReference type="EMBL" id="TGA80913.1"/>
    </source>
</evidence>
<keyword evidence="3" id="KW-1185">Reference proteome</keyword>
<dbReference type="Proteomes" id="UP000298482">
    <property type="component" value="Unassembled WGS sequence"/>
</dbReference>
<dbReference type="EMBL" id="SRJF01000001">
    <property type="protein sequence ID" value="TGA80913.1"/>
    <property type="molecule type" value="Genomic_DNA"/>
</dbReference>